<feature type="region of interest" description="Disordered" evidence="8">
    <location>
        <begin position="97"/>
        <end position="119"/>
    </location>
</feature>
<comment type="catalytic activity">
    <reaction evidence="7">
        <text>ATP + H2O = ADP + phosphate + H(+)</text>
        <dbReference type="Rhea" id="RHEA:13065"/>
        <dbReference type="ChEBI" id="CHEBI:15377"/>
        <dbReference type="ChEBI" id="CHEBI:15378"/>
        <dbReference type="ChEBI" id="CHEBI:30616"/>
        <dbReference type="ChEBI" id="CHEBI:43474"/>
        <dbReference type="ChEBI" id="CHEBI:456216"/>
    </reaction>
</comment>
<dbReference type="AlphaFoldDB" id="A0ABD6B1R1"/>
<feature type="binding site" evidence="7">
    <location>
        <position position="13"/>
    </location>
    <ligand>
        <name>ATP</name>
        <dbReference type="ChEBI" id="CHEBI:30616"/>
    </ligand>
</feature>
<dbReference type="PANTHER" id="PTHR12595">
    <property type="entry name" value="POS9-ACTIVATING FACTOR FAP7-RELATED"/>
    <property type="match status" value="1"/>
</dbReference>
<dbReference type="PANTHER" id="PTHR12595:SF0">
    <property type="entry name" value="ADENYLATE KINASE ISOENZYME 6"/>
    <property type="match status" value="1"/>
</dbReference>
<dbReference type="InterPro" id="IPR020618">
    <property type="entry name" value="Adenyl_kinase_AK6"/>
</dbReference>
<gene>
    <name evidence="9" type="ORF">ACFSBT_19700</name>
</gene>
<evidence type="ECO:0000256" key="4">
    <source>
        <dbReference type="ARBA" id="ARBA00022741"/>
    </source>
</evidence>
<evidence type="ECO:0000256" key="8">
    <source>
        <dbReference type="SAM" id="MobiDB-lite"/>
    </source>
</evidence>
<feature type="binding site" evidence="7">
    <location>
        <position position="10"/>
    </location>
    <ligand>
        <name>ATP</name>
        <dbReference type="ChEBI" id="CHEBI:30616"/>
    </ligand>
</feature>
<reference evidence="9 10" key="1">
    <citation type="journal article" date="2019" name="Int. J. Syst. Evol. Microbiol.">
        <title>The Global Catalogue of Microorganisms (GCM) 10K type strain sequencing project: providing services to taxonomists for standard genome sequencing and annotation.</title>
        <authorList>
            <consortium name="The Broad Institute Genomics Platform"/>
            <consortium name="The Broad Institute Genome Sequencing Center for Infectious Disease"/>
            <person name="Wu L."/>
            <person name="Ma J."/>
        </authorList>
    </citation>
    <scope>NUCLEOTIDE SEQUENCE [LARGE SCALE GENOMIC DNA]</scope>
    <source>
        <strain evidence="9 10">CGMCC 1.12563</strain>
    </source>
</reference>
<keyword evidence="6 7" id="KW-0067">ATP-binding</keyword>
<comment type="caution">
    <text evidence="9">The sequence shown here is derived from an EMBL/GenBank/DDBJ whole genome shotgun (WGS) entry which is preliminary data.</text>
</comment>
<evidence type="ECO:0000313" key="10">
    <source>
        <dbReference type="Proteomes" id="UP001597187"/>
    </source>
</evidence>
<dbReference type="EC" id="2.7.4.3" evidence="7"/>
<dbReference type="InterPro" id="IPR027417">
    <property type="entry name" value="P-loop_NTPase"/>
</dbReference>
<comment type="catalytic activity">
    <reaction evidence="7">
        <text>AMP + ATP = 2 ADP</text>
        <dbReference type="Rhea" id="RHEA:12973"/>
        <dbReference type="ChEBI" id="CHEBI:30616"/>
        <dbReference type="ChEBI" id="CHEBI:456215"/>
        <dbReference type="ChEBI" id="CHEBI:456216"/>
        <dbReference type="EC" id="2.7.4.3"/>
    </reaction>
</comment>
<dbReference type="GO" id="GO:0004017">
    <property type="term" value="F:AMP kinase activity"/>
    <property type="evidence" value="ECO:0007669"/>
    <property type="project" value="UniProtKB-UniRule"/>
</dbReference>
<evidence type="ECO:0000256" key="5">
    <source>
        <dbReference type="ARBA" id="ARBA00022777"/>
    </source>
</evidence>
<evidence type="ECO:0000256" key="2">
    <source>
        <dbReference type="ARBA" id="ARBA00022552"/>
    </source>
</evidence>
<feature type="compositionally biased region" description="Basic and acidic residues" evidence="8">
    <location>
        <begin position="97"/>
        <end position="113"/>
    </location>
</feature>
<proteinExistence type="inferred from homology"/>
<dbReference type="GO" id="GO:0005524">
    <property type="term" value="F:ATP binding"/>
    <property type="evidence" value="ECO:0007669"/>
    <property type="project" value="UniProtKB-UniRule"/>
</dbReference>
<feature type="binding site" evidence="7">
    <location>
        <position position="14"/>
    </location>
    <ligand>
        <name>ATP</name>
        <dbReference type="ChEBI" id="CHEBI:30616"/>
    </ligand>
</feature>
<feature type="region of interest" description="LID" evidence="7">
    <location>
        <begin position="100"/>
        <end position="110"/>
    </location>
</feature>
<feature type="binding site" evidence="7">
    <location>
        <position position="12"/>
    </location>
    <ligand>
        <name>ATP</name>
        <dbReference type="ChEBI" id="CHEBI:30616"/>
    </ligand>
</feature>
<dbReference type="Gene3D" id="3.40.50.300">
    <property type="entry name" value="P-loop containing nucleotide triphosphate hydrolases"/>
    <property type="match status" value="1"/>
</dbReference>
<dbReference type="HAMAP" id="MF_00039">
    <property type="entry name" value="Adenylate_kinase_AK6"/>
    <property type="match status" value="1"/>
</dbReference>
<evidence type="ECO:0000256" key="6">
    <source>
        <dbReference type="ARBA" id="ARBA00022840"/>
    </source>
</evidence>
<name>A0ABD6B1R1_9EURY</name>
<keyword evidence="4 7" id="KW-0547">Nucleotide-binding</keyword>
<evidence type="ECO:0000313" key="9">
    <source>
        <dbReference type="EMBL" id="MFD1515508.1"/>
    </source>
</evidence>
<organism evidence="9 10">
    <name type="scientific">Halomarina rubra</name>
    <dbReference type="NCBI Taxonomy" id="2071873"/>
    <lineage>
        <taxon>Archaea</taxon>
        <taxon>Methanobacteriati</taxon>
        <taxon>Methanobacteriota</taxon>
        <taxon>Stenosarchaea group</taxon>
        <taxon>Halobacteria</taxon>
        <taxon>Halobacteriales</taxon>
        <taxon>Natronomonadaceae</taxon>
        <taxon>Halomarina</taxon>
    </lineage>
</organism>
<keyword evidence="10" id="KW-1185">Reference proteome</keyword>
<comment type="subunit">
    <text evidence="7">Interacts with uS11. Not a structural component of 40S pre-ribosomes, but transiently interacts with them by binding to uS11.</text>
</comment>
<feature type="binding site" evidence="7">
    <location>
        <position position="15"/>
    </location>
    <ligand>
        <name>ATP</name>
        <dbReference type="ChEBI" id="CHEBI:30616"/>
    </ligand>
</feature>
<evidence type="ECO:0000256" key="3">
    <source>
        <dbReference type="ARBA" id="ARBA00022679"/>
    </source>
</evidence>
<dbReference type="SUPFAM" id="SSF52540">
    <property type="entry name" value="P-loop containing nucleoside triphosphate hydrolases"/>
    <property type="match status" value="1"/>
</dbReference>
<feature type="binding site" evidence="7">
    <location>
        <position position="101"/>
    </location>
    <ligand>
        <name>ATP</name>
        <dbReference type="ChEBI" id="CHEBI:30616"/>
    </ligand>
</feature>
<evidence type="ECO:0000256" key="1">
    <source>
        <dbReference type="ARBA" id="ARBA00022517"/>
    </source>
</evidence>
<dbReference type="RefSeq" id="WP_250875422.1">
    <property type="nucleotide sequence ID" value="NZ_JALXFV010000008.1"/>
</dbReference>
<accession>A0ABD6B1R1</accession>
<dbReference type="GO" id="GO:0006364">
    <property type="term" value="P:rRNA processing"/>
    <property type="evidence" value="ECO:0007669"/>
    <property type="project" value="UniProtKB-KW"/>
</dbReference>
<keyword evidence="2 7" id="KW-0698">rRNA processing</keyword>
<dbReference type="EMBL" id="JBHUDC010000008">
    <property type="protein sequence ID" value="MFD1515508.1"/>
    <property type="molecule type" value="Genomic_DNA"/>
</dbReference>
<keyword evidence="3 7" id="KW-0808">Transferase</keyword>
<dbReference type="Proteomes" id="UP001597187">
    <property type="component" value="Unassembled WGS sequence"/>
</dbReference>
<keyword evidence="1 7" id="KW-0690">Ribosome biogenesis</keyword>
<comment type="similarity">
    <text evidence="7">Belongs to the adenylate kinase family. AK6 subfamily.</text>
</comment>
<comment type="caution">
    <text evidence="7">Lacks conserved residue(s) required for the propagation of feature annotation.</text>
</comment>
<sequence length="188" mass="20718">MRVAVTGTPGTGKTTATETLDYAVVHLNDVIREEGLHDGEDPDRASLYADFEALEEWLAANASADDETVVVESHLAHHFDADRVVVLRCHPESLESRLRERGETEEKARENDASTKSPQALTRYARENAEAEALDVILGEAVQRHGLESVYEIDTTDRTPEAVAEELRAVLADEREPSAGDVDFTGYL</sequence>
<dbReference type="GO" id="GO:0042274">
    <property type="term" value="P:ribosomal small subunit biogenesis"/>
    <property type="evidence" value="ECO:0007669"/>
    <property type="project" value="UniProtKB-UniRule"/>
</dbReference>
<keyword evidence="5 7" id="KW-0418">Kinase</keyword>
<comment type="function">
    <text evidence="7">Broad-specificity nucleoside monophosphate (NMP) kinase that catalyzes the reversible transfer of the terminal phosphate group between nucleoside triphosphates and monophosphates. Has also ATPase activity. Involved in the late maturation steps of the 30S ribosomal particles, specifically 16S rRNA maturation. While NMP activity is not required for ribosome maturation, ATPase activity is. Associates transiently with small ribosomal subunit protein uS11. ATP hydrolysis breaks the interaction with uS11. May temporarily remove uS11 from the ribosome to enable a conformational change of the ribosomal RNA that is needed for the final maturation step of the small ribosomal subunit.</text>
</comment>
<dbReference type="Pfam" id="PF13238">
    <property type="entry name" value="AAA_18"/>
    <property type="match status" value="1"/>
</dbReference>
<protein>
    <recommendedName>
        <fullName evidence="7">Putative adenylate kinase</fullName>
        <shortName evidence="7">AK</shortName>
        <ecNumber evidence="7">2.7.4.3</ecNumber>
    </recommendedName>
    <alternativeName>
        <fullName evidence="7">ATP-AMP transphosphorylase</fullName>
    </alternativeName>
</protein>
<evidence type="ECO:0000256" key="7">
    <source>
        <dbReference type="HAMAP-Rule" id="MF_00039"/>
    </source>
</evidence>